<reference evidence="3 4" key="1">
    <citation type="submission" date="2024-05" db="EMBL/GenBank/DDBJ databases">
        <authorList>
            <person name="Duchaud E."/>
        </authorList>
    </citation>
    <scope>NUCLEOTIDE SEQUENCE [LARGE SCALE GENOMIC DNA]</scope>
    <source>
        <strain evidence="3">Ena-SAMPLE-TAB-13-05-2024-13:56:06:370-140305</strain>
    </source>
</reference>
<dbReference type="SUPFAM" id="SSF54637">
    <property type="entry name" value="Thioesterase/thiol ester dehydrase-isomerase"/>
    <property type="match status" value="1"/>
</dbReference>
<evidence type="ECO:0000256" key="1">
    <source>
        <dbReference type="ARBA" id="ARBA00005953"/>
    </source>
</evidence>
<evidence type="ECO:0000313" key="4">
    <source>
        <dbReference type="Proteomes" id="UP001497602"/>
    </source>
</evidence>
<dbReference type="InterPro" id="IPR029069">
    <property type="entry name" value="HotDog_dom_sf"/>
</dbReference>
<accession>A0ABP1F5R6</accession>
<dbReference type="RefSeq" id="WP_348703724.1">
    <property type="nucleotide sequence ID" value="NZ_CAXIYA010000011.1"/>
</dbReference>
<dbReference type="InterPro" id="IPR050563">
    <property type="entry name" value="4-hydroxybenzoyl-CoA_TE"/>
</dbReference>
<dbReference type="PANTHER" id="PTHR31793:SF27">
    <property type="entry name" value="NOVEL THIOESTERASE SUPERFAMILY DOMAIN AND SAPOSIN A-TYPE DOMAIN CONTAINING PROTEIN (0610012H03RIK)"/>
    <property type="match status" value="1"/>
</dbReference>
<dbReference type="PANTHER" id="PTHR31793">
    <property type="entry name" value="4-HYDROXYBENZOYL-COA THIOESTERASE FAMILY MEMBER"/>
    <property type="match status" value="1"/>
</dbReference>
<dbReference type="Pfam" id="PF13279">
    <property type="entry name" value="4HBT_2"/>
    <property type="match status" value="1"/>
</dbReference>
<name>A0ABP1F5R6_9FLAO</name>
<dbReference type="EC" id="3.1.2.-" evidence="3"/>
<proteinExistence type="inferred from homology"/>
<comment type="caution">
    <text evidence="3">The sequence shown here is derived from an EMBL/GenBank/DDBJ whole genome shotgun (WGS) entry which is preliminary data.</text>
</comment>
<protein>
    <submittedName>
        <fullName evidence="3">Thioesterase III</fullName>
        <ecNumber evidence="3">3.1.2.-</ecNumber>
    </submittedName>
</protein>
<evidence type="ECO:0000256" key="2">
    <source>
        <dbReference type="ARBA" id="ARBA00022801"/>
    </source>
</evidence>
<comment type="similarity">
    <text evidence="1">Belongs to the 4-hydroxybenzoyl-CoA thioesterase family.</text>
</comment>
<dbReference type="EMBL" id="CAXJRC010000010">
    <property type="protein sequence ID" value="CAL2105783.1"/>
    <property type="molecule type" value="Genomic_DNA"/>
</dbReference>
<dbReference type="Proteomes" id="UP001497602">
    <property type="component" value="Unassembled WGS sequence"/>
</dbReference>
<sequence>MELPKILESKTKVRFQDCDPFNHLNNGAYFNYLINAREDQILEHYNLDIYKHGRETGRNWVVGSNQIAYLKPANLMETVTIESQLIRYSTKNLVVEIRMLNEDKTELKAVLWSSFVYFNLRNLTSDKHPEHLLELFENVVLPIEQNSFEERVQSFRLQKV</sequence>
<keyword evidence="2 3" id="KW-0378">Hydrolase</keyword>
<dbReference type="CDD" id="cd00586">
    <property type="entry name" value="4HBT"/>
    <property type="match status" value="1"/>
</dbReference>
<dbReference type="GO" id="GO:0016787">
    <property type="term" value="F:hydrolase activity"/>
    <property type="evidence" value="ECO:0007669"/>
    <property type="project" value="UniProtKB-KW"/>
</dbReference>
<gene>
    <name evidence="3" type="ORF">T190115A13A_190027</name>
</gene>
<dbReference type="Gene3D" id="3.10.129.10">
    <property type="entry name" value="Hotdog Thioesterase"/>
    <property type="match status" value="1"/>
</dbReference>
<keyword evidence="4" id="KW-1185">Reference proteome</keyword>
<evidence type="ECO:0000313" key="3">
    <source>
        <dbReference type="EMBL" id="CAL2105783.1"/>
    </source>
</evidence>
<organism evidence="3 4">
    <name type="scientific">Tenacibaculum vairaonense</name>
    <dbReference type="NCBI Taxonomy" id="3137860"/>
    <lineage>
        <taxon>Bacteria</taxon>
        <taxon>Pseudomonadati</taxon>
        <taxon>Bacteroidota</taxon>
        <taxon>Flavobacteriia</taxon>
        <taxon>Flavobacteriales</taxon>
        <taxon>Flavobacteriaceae</taxon>
        <taxon>Tenacibaculum</taxon>
    </lineage>
</organism>